<organism evidence="1 2">
    <name type="scientific">Nitrospirillum iridis</name>
    <dbReference type="NCBI Taxonomy" id="765888"/>
    <lineage>
        <taxon>Bacteria</taxon>
        <taxon>Pseudomonadati</taxon>
        <taxon>Pseudomonadota</taxon>
        <taxon>Alphaproteobacteria</taxon>
        <taxon>Rhodospirillales</taxon>
        <taxon>Azospirillaceae</taxon>
        <taxon>Nitrospirillum</taxon>
    </lineage>
</organism>
<dbReference type="Proteomes" id="UP000539175">
    <property type="component" value="Unassembled WGS sequence"/>
</dbReference>
<evidence type="ECO:0000313" key="2">
    <source>
        <dbReference type="Proteomes" id="UP000539175"/>
    </source>
</evidence>
<gene>
    <name evidence="1" type="ORF">FHS74_004945</name>
</gene>
<protein>
    <submittedName>
        <fullName evidence="1">Uncharacterized protein</fullName>
    </submittedName>
</protein>
<dbReference type="EMBL" id="JACIIZ010000017">
    <property type="protein sequence ID" value="MBB6254356.1"/>
    <property type="molecule type" value="Genomic_DNA"/>
</dbReference>
<keyword evidence="2" id="KW-1185">Reference proteome</keyword>
<name>A0A7X0EGQ8_9PROT</name>
<sequence length="61" mass="6721">MEQRFRARSAIEGEGEFLSPGRKSCVISRITAMSGIAGGAFVSGKYFYGQNKVLMSRLMIE</sequence>
<dbReference type="RefSeq" id="WP_184806682.1">
    <property type="nucleotide sequence ID" value="NZ_JACIIZ010000017.1"/>
</dbReference>
<reference evidence="1 2" key="1">
    <citation type="submission" date="2020-08" db="EMBL/GenBank/DDBJ databases">
        <title>Genomic Encyclopedia of Type Strains, Phase IV (KMG-IV): sequencing the most valuable type-strain genomes for metagenomic binning, comparative biology and taxonomic classification.</title>
        <authorList>
            <person name="Goeker M."/>
        </authorList>
    </citation>
    <scope>NUCLEOTIDE SEQUENCE [LARGE SCALE GENOMIC DNA]</scope>
    <source>
        <strain evidence="1 2">DSM 22198</strain>
    </source>
</reference>
<accession>A0A7X0EGQ8</accession>
<comment type="caution">
    <text evidence="1">The sequence shown here is derived from an EMBL/GenBank/DDBJ whole genome shotgun (WGS) entry which is preliminary data.</text>
</comment>
<proteinExistence type="predicted"/>
<evidence type="ECO:0000313" key="1">
    <source>
        <dbReference type="EMBL" id="MBB6254356.1"/>
    </source>
</evidence>
<dbReference type="AlphaFoldDB" id="A0A7X0EGQ8"/>